<reference evidence="12" key="1">
    <citation type="submission" date="2020-06" db="EMBL/GenBank/DDBJ databases">
        <title>Draft genome of Bugula neritina, a colonial animal packing powerful symbionts and potential medicines.</title>
        <authorList>
            <person name="Rayko M."/>
        </authorList>
    </citation>
    <scope>NUCLEOTIDE SEQUENCE [LARGE SCALE GENOMIC DNA]</scope>
    <source>
        <strain evidence="12">Kwan_BN1</strain>
    </source>
</reference>
<evidence type="ECO:0000256" key="1">
    <source>
        <dbReference type="ARBA" id="ARBA00012411"/>
    </source>
</evidence>
<evidence type="ECO:0000256" key="3">
    <source>
        <dbReference type="ARBA" id="ARBA00022679"/>
    </source>
</evidence>
<keyword evidence="2" id="KW-0723">Serine/threonine-protein kinase</keyword>
<dbReference type="Gene3D" id="3.30.200.20">
    <property type="entry name" value="Phosphorylase Kinase, domain 1"/>
    <property type="match status" value="1"/>
</dbReference>
<dbReference type="InterPro" id="IPR050117">
    <property type="entry name" value="MAPK"/>
</dbReference>
<dbReference type="InterPro" id="IPR011009">
    <property type="entry name" value="Kinase-like_dom_sf"/>
</dbReference>
<dbReference type="AlphaFoldDB" id="A0A7J7KQ51"/>
<keyword evidence="6 9" id="KW-0067">ATP-binding</keyword>
<dbReference type="CDD" id="cd07852">
    <property type="entry name" value="STKc_MAPK15-like"/>
    <property type="match status" value="1"/>
</dbReference>
<proteinExistence type="predicted"/>
<evidence type="ECO:0000256" key="2">
    <source>
        <dbReference type="ARBA" id="ARBA00022527"/>
    </source>
</evidence>
<dbReference type="PROSITE" id="PS50011">
    <property type="entry name" value="PROTEIN_KINASE_DOM"/>
    <property type="match status" value="1"/>
</dbReference>
<dbReference type="GO" id="GO:0005524">
    <property type="term" value="F:ATP binding"/>
    <property type="evidence" value="ECO:0007669"/>
    <property type="project" value="UniProtKB-UniRule"/>
</dbReference>
<feature type="domain" description="Protein kinase" evidence="11">
    <location>
        <begin position="13"/>
        <end position="304"/>
    </location>
</feature>
<protein>
    <recommendedName>
        <fullName evidence="1">mitogen-activated protein kinase</fullName>
        <ecNumber evidence="1">2.7.11.24</ecNumber>
    </recommendedName>
</protein>
<dbReference type="Pfam" id="PF00069">
    <property type="entry name" value="Pkinase"/>
    <property type="match status" value="1"/>
</dbReference>
<evidence type="ECO:0000256" key="6">
    <source>
        <dbReference type="ARBA" id="ARBA00022840"/>
    </source>
</evidence>
<dbReference type="EC" id="2.7.11.24" evidence="1"/>
<organism evidence="12 13">
    <name type="scientific">Bugula neritina</name>
    <name type="common">Brown bryozoan</name>
    <name type="synonym">Sertularia neritina</name>
    <dbReference type="NCBI Taxonomy" id="10212"/>
    <lineage>
        <taxon>Eukaryota</taxon>
        <taxon>Metazoa</taxon>
        <taxon>Spiralia</taxon>
        <taxon>Lophotrochozoa</taxon>
        <taxon>Bryozoa</taxon>
        <taxon>Gymnolaemata</taxon>
        <taxon>Cheilostomatida</taxon>
        <taxon>Flustrina</taxon>
        <taxon>Buguloidea</taxon>
        <taxon>Bugulidae</taxon>
        <taxon>Bugula</taxon>
    </lineage>
</organism>
<evidence type="ECO:0000256" key="7">
    <source>
        <dbReference type="ARBA" id="ARBA00047592"/>
    </source>
</evidence>
<accession>A0A7J7KQ51</accession>
<evidence type="ECO:0000259" key="11">
    <source>
        <dbReference type="PROSITE" id="PS50011"/>
    </source>
</evidence>
<dbReference type="FunFam" id="3.30.200.20:FF:000166">
    <property type="entry name" value="Mitogen-activated protein kinase"/>
    <property type="match status" value="1"/>
</dbReference>
<evidence type="ECO:0000256" key="8">
    <source>
        <dbReference type="ARBA" id="ARBA00048312"/>
    </source>
</evidence>
<dbReference type="PANTHER" id="PTHR24055">
    <property type="entry name" value="MITOGEN-ACTIVATED PROTEIN KINASE"/>
    <property type="match status" value="1"/>
</dbReference>
<evidence type="ECO:0000256" key="5">
    <source>
        <dbReference type="ARBA" id="ARBA00022777"/>
    </source>
</evidence>
<dbReference type="EMBL" id="VXIV02000163">
    <property type="protein sequence ID" value="KAF6040268.1"/>
    <property type="molecule type" value="Genomic_DNA"/>
</dbReference>
<evidence type="ECO:0000313" key="12">
    <source>
        <dbReference type="EMBL" id="KAF6040268.1"/>
    </source>
</evidence>
<feature type="region of interest" description="Disordered" evidence="10">
    <location>
        <begin position="552"/>
        <end position="584"/>
    </location>
</feature>
<keyword evidence="4 9" id="KW-0547">Nucleotide-binding</keyword>
<evidence type="ECO:0000256" key="10">
    <source>
        <dbReference type="SAM" id="MobiDB-lite"/>
    </source>
</evidence>
<comment type="caution">
    <text evidence="12">The sequence shown here is derived from an EMBL/GenBank/DDBJ whole genome shotgun (WGS) entry which is preliminary data.</text>
</comment>
<dbReference type="PROSITE" id="PS00107">
    <property type="entry name" value="PROTEIN_KINASE_ATP"/>
    <property type="match status" value="1"/>
</dbReference>
<dbReference type="FunFam" id="1.10.510.10:FF:000238">
    <property type="entry name" value="Mitogen-activated protein kinase"/>
    <property type="match status" value="1"/>
</dbReference>
<feature type="compositionally biased region" description="Polar residues" evidence="10">
    <location>
        <begin position="405"/>
        <end position="414"/>
    </location>
</feature>
<keyword evidence="3" id="KW-0808">Transferase</keyword>
<dbReference type="InterPro" id="IPR000719">
    <property type="entry name" value="Prot_kinase_dom"/>
</dbReference>
<feature type="region of interest" description="Disordered" evidence="10">
    <location>
        <begin position="405"/>
        <end position="465"/>
    </location>
</feature>
<gene>
    <name evidence="12" type="ORF">EB796_001385</name>
</gene>
<feature type="compositionally biased region" description="Polar residues" evidence="10">
    <location>
        <begin position="380"/>
        <end position="391"/>
    </location>
</feature>
<evidence type="ECO:0000256" key="9">
    <source>
        <dbReference type="PROSITE-ProRule" id="PRU10141"/>
    </source>
</evidence>
<feature type="region of interest" description="Disordered" evidence="10">
    <location>
        <begin position="367"/>
        <end position="391"/>
    </location>
</feature>
<dbReference type="Gene3D" id="1.10.510.10">
    <property type="entry name" value="Transferase(Phosphotransferase) domain 1"/>
    <property type="match status" value="1"/>
</dbReference>
<dbReference type="SUPFAM" id="SSF56112">
    <property type="entry name" value="Protein kinase-like (PK-like)"/>
    <property type="match status" value="1"/>
</dbReference>
<keyword evidence="5" id="KW-0418">Kinase</keyword>
<evidence type="ECO:0000313" key="13">
    <source>
        <dbReference type="Proteomes" id="UP000593567"/>
    </source>
</evidence>
<name>A0A7J7KQ51_BUGNE</name>
<dbReference type="InterPro" id="IPR003527">
    <property type="entry name" value="MAP_kinase_CS"/>
</dbReference>
<dbReference type="OrthoDB" id="192887at2759"/>
<comment type="catalytic activity">
    <reaction evidence="7">
        <text>L-threonyl-[protein] + ATP = O-phospho-L-threonyl-[protein] + ADP + H(+)</text>
        <dbReference type="Rhea" id="RHEA:46608"/>
        <dbReference type="Rhea" id="RHEA-COMP:11060"/>
        <dbReference type="Rhea" id="RHEA-COMP:11605"/>
        <dbReference type="ChEBI" id="CHEBI:15378"/>
        <dbReference type="ChEBI" id="CHEBI:30013"/>
        <dbReference type="ChEBI" id="CHEBI:30616"/>
        <dbReference type="ChEBI" id="CHEBI:61977"/>
        <dbReference type="ChEBI" id="CHEBI:456216"/>
        <dbReference type="EC" id="2.7.11.24"/>
    </reaction>
</comment>
<sequence>MSSEVEAHVTKKYEIKKRLGKGAYGIVWKAVDKRSGEVVALKKIFDAFRNPTDAQRTFREIMFLQEFGDHPNIVKLHNVIRAENDKDIYLVFEFMDTDLHNVVKRGNILKDIHKRYIMYQLFKGMHYMHSGNVIHRDQKPSNILLDGDCFAKICDFGLARSLTQIAQDYEGDPNLTEYVATRWYRAPEILLGSHRYTFGVDMWSCGCILGEMLLGKPLFPGTSTLNQIEKIMASIPPPSHEDIESIKSSYGASILEKAALKPRKNLDDLVPDAPADALDLMKRLLQFNPDKRITAEQALKHPYVSRFYKPNEVLTANREVVPPLSDDIQLSVDEYRSKLYEMILQKKADRRLRRMEAAAVYQAEIKASEHTEPHFEKPQPRQQGQGDYSSQAAHYPETVQPARSTLYGTPTAQKPMTKDSGDVGGSPKQNGEGAAFTKYGYQQPAASSGHGASAYNNYQQQPQQQSFSVAFGRTVQASNPRPKSHLLTRKNSFGAADAAADTPKPSQRQVSAPVNAARHRPPQNSSFFKQSANPIITRDDRTGLSIQSQRIMPGKQNAKPEKPKPAFGKKQFENTRNTSASGGAKVGLGGYTQAHGTITSAGLAALRQNKW</sequence>
<dbReference type="Proteomes" id="UP000593567">
    <property type="component" value="Unassembled WGS sequence"/>
</dbReference>
<dbReference type="GO" id="GO:0004707">
    <property type="term" value="F:MAP kinase activity"/>
    <property type="evidence" value="ECO:0007669"/>
    <property type="project" value="UniProtKB-EC"/>
</dbReference>
<evidence type="ECO:0000256" key="4">
    <source>
        <dbReference type="ARBA" id="ARBA00022741"/>
    </source>
</evidence>
<dbReference type="PROSITE" id="PS01351">
    <property type="entry name" value="MAPK"/>
    <property type="match status" value="1"/>
</dbReference>
<feature type="region of interest" description="Disordered" evidence="10">
    <location>
        <begin position="496"/>
        <end position="528"/>
    </location>
</feature>
<keyword evidence="13" id="KW-1185">Reference proteome</keyword>
<feature type="binding site" evidence="9">
    <location>
        <position position="42"/>
    </location>
    <ligand>
        <name>ATP</name>
        <dbReference type="ChEBI" id="CHEBI:30616"/>
    </ligand>
</feature>
<feature type="compositionally biased region" description="Basic and acidic residues" evidence="10">
    <location>
        <begin position="367"/>
        <end position="379"/>
    </location>
</feature>
<comment type="catalytic activity">
    <reaction evidence="8">
        <text>L-seryl-[protein] + ATP = O-phospho-L-seryl-[protein] + ADP + H(+)</text>
        <dbReference type="Rhea" id="RHEA:17989"/>
        <dbReference type="Rhea" id="RHEA-COMP:9863"/>
        <dbReference type="Rhea" id="RHEA-COMP:11604"/>
        <dbReference type="ChEBI" id="CHEBI:15378"/>
        <dbReference type="ChEBI" id="CHEBI:29999"/>
        <dbReference type="ChEBI" id="CHEBI:30616"/>
        <dbReference type="ChEBI" id="CHEBI:83421"/>
        <dbReference type="ChEBI" id="CHEBI:456216"/>
        <dbReference type="EC" id="2.7.11.24"/>
    </reaction>
</comment>
<dbReference type="InterPro" id="IPR017441">
    <property type="entry name" value="Protein_kinase_ATP_BS"/>
</dbReference>